<dbReference type="EMBL" id="JAAALK010000008">
    <property type="protein sequence ID" value="KAG8100972.1"/>
    <property type="molecule type" value="Genomic_DNA"/>
</dbReference>
<organism evidence="2 3">
    <name type="scientific">Zizania palustris</name>
    <name type="common">Northern wild rice</name>
    <dbReference type="NCBI Taxonomy" id="103762"/>
    <lineage>
        <taxon>Eukaryota</taxon>
        <taxon>Viridiplantae</taxon>
        <taxon>Streptophyta</taxon>
        <taxon>Embryophyta</taxon>
        <taxon>Tracheophyta</taxon>
        <taxon>Spermatophyta</taxon>
        <taxon>Magnoliopsida</taxon>
        <taxon>Liliopsida</taxon>
        <taxon>Poales</taxon>
        <taxon>Poaceae</taxon>
        <taxon>BOP clade</taxon>
        <taxon>Oryzoideae</taxon>
        <taxon>Oryzeae</taxon>
        <taxon>Zizaniinae</taxon>
        <taxon>Zizania</taxon>
    </lineage>
</organism>
<dbReference type="AlphaFoldDB" id="A0A8J5XAD7"/>
<evidence type="ECO:0000256" key="1">
    <source>
        <dbReference type="SAM" id="MobiDB-lite"/>
    </source>
</evidence>
<name>A0A8J5XAD7_ZIZPA</name>
<comment type="caution">
    <text evidence="2">The sequence shown here is derived from an EMBL/GenBank/DDBJ whole genome shotgun (WGS) entry which is preliminary data.</text>
</comment>
<keyword evidence="3" id="KW-1185">Reference proteome</keyword>
<feature type="compositionally biased region" description="Basic and acidic residues" evidence="1">
    <location>
        <begin position="52"/>
        <end position="65"/>
    </location>
</feature>
<proteinExistence type="predicted"/>
<accession>A0A8J5XAD7</accession>
<evidence type="ECO:0000313" key="2">
    <source>
        <dbReference type="EMBL" id="KAG8100972.1"/>
    </source>
</evidence>
<feature type="compositionally biased region" description="Basic residues" evidence="1">
    <location>
        <begin position="66"/>
        <end position="78"/>
    </location>
</feature>
<feature type="region of interest" description="Disordered" evidence="1">
    <location>
        <begin position="27"/>
        <end position="78"/>
    </location>
</feature>
<dbReference type="Proteomes" id="UP000729402">
    <property type="component" value="Unassembled WGS sequence"/>
</dbReference>
<sequence length="78" mass="8770">MRDLLRLWNGSASARAIAASAASIASSLPFPGATSEPSLRRRHARVLRTVRKREGEGRTGADQKRRSTQCRQRRRRRG</sequence>
<gene>
    <name evidence="2" type="ORF">GUJ93_ZPchr0293g2873</name>
</gene>
<reference evidence="2" key="1">
    <citation type="journal article" date="2021" name="bioRxiv">
        <title>Whole Genome Assembly and Annotation of Northern Wild Rice, Zizania palustris L., Supports a Whole Genome Duplication in the Zizania Genus.</title>
        <authorList>
            <person name="Haas M."/>
            <person name="Kono T."/>
            <person name="Macchietto M."/>
            <person name="Millas R."/>
            <person name="McGilp L."/>
            <person name="Shao M."/>
            <person name="Duquette J."/>
            <person name="Hirsch C.N."/>
            <person name="Kimball J."/>
        </authorList>
    </citation>
    <scope>NUCLEOTIDE SEQUENCE</scope>
    <source>
        <tissue evidence="2">Fresh leaf tissue</tissue>
    </source>
</reference>
<reference evidence="2" key="2">
    <citation type="submission" date="2021-02" db="EMBL/GenBank/DDBJ databases">
        <authorList>
            <person name="Kimball J.A."/>
            <person name="Haas M.W."/>
            <person name="Macchietto M."/>
            <person name="Kono T."/>
            <person name="Duquette J."/>
            <person name="Shao M."/>
        </authorList>
    </citation>
    <scope>NUCLEOTIDE SEQUENCE</scope>
    <source>
        <tissue evidence="2">Fresh leaf tissue</tissue>
    </source>
</reference>
<evidence type="ECO:0000313" key="3">
    <source>
        <dbReference type="Proteomes" id="UP000729402"/>
    </source>
</evidence>
<feature type="compositionally biased region" description="Basic residues" evidence="1">
    <location>
        <begin position="40"/>
        <end position="51"/>
    </location>
</feature>
<protein>
    <submittedName>
        <fullName evidence="2">Uncharacterized protein</fullName>
    </submittedName>
</protein>